<organism evidence="3 4">
    <name type="scientific">Okeanomitos corallinicola TIOX110</name>
    <dbReference type="NCBI Taxonomy" id="3133117"/>
    <lineage>
        <taxon>Bacteria</taxon>
        <taxon>Bacillati</taxon>
        <taxon>Cyanobacteriota</taxon>
        <taxon>Cyanophyceae</taxon>
        <taxon>Nostocales</taxon>
        <taxon>Aphanizomenonaceae</taxon>
        <taxon>Okeanomitos</taxon>
    </lineage>
</organism>
<keyword evidence="2" id="KW-1133">Transmembrane helix</keyword>
<dbReference type="RefSeq" id="WP_353933281.1">
    <property type="nucleotide sequence ID" value="NZ_CP150887.1"/>
</dbReference>
<evidence type="ECO:0000256" key="2">
    <source>
        <dbReference type="SAM" id="Phobius"/>
    </source>
</evidence>
<gene>
    <name evidence="3" type="ORF">WJM97_23320</name>
</gene>
<geneLocation type="plasmid" evidence="3 4">
    <name>unnamed</name>
</geneLocation>
<proteinExistence type="predicted"/>
<feature type="compositionally biased region" description="Polar residues" evidence="1">
    <location>
        <begin position="212"/>
        <end position="227"/>
    </location>
</feature>
<protein>
    <submittedName>
        <fullName evidence="3">Uncharacterized protein</fullName>
    </submittedName>
</protein>
<feature type="compositionally biased region" description="Basic and acidic residues" evidence="1">
    <location>
        <begin position="165"/>
        <end position="175"/>
    </location>
</feature>
<keyword evidence="2" id="KW-0812">Transmembrane</keyword>
<name>A0ABZ2V1H4_9CYAN</name>
<feature type="region of interest" description="Disordered" evidence="1">
    <location>
        <begin position="152"/>
        <end position="187"/>
    </location>
</feature>
<feature type="region of interest" description="Disordered" evidence="1">
    <location>
        <begin position="1"/>
        <end position="30"/>
    </location>
</feature>
<keyword evidence="4" id="KW-1185">Reference proteome</keyword>
<evidence type="ECO:0000313" key="4">
    <source>
        <dbReference type="Proteomes" id="UP001483337"/>
    </source>
</evidence>
<reference evidence="3 4" key="1">
    <citation type="submission" date="2024-04" db="EMBL/GenBank/DDBJ databases">
        <title>Okeanomitos corallinicola gen. &amp; sp. nov. (Nostocales, Cyanobacteria), a new toxic marine heterocyst-forming cyanobacterium from a coral reef.</title>
        <authorList>
            <person name="Li H."/>
            <person name="Li R."/>
            <person name="Kang J."/>
            <person name="Hii K.S."/>
            <person name="Mohamed H.F."/>
            <person name="Xu X."/>
            <person name="Luo Z."/>
        </authorList>
    </citation>
    <scope>NUCLEOTIDE SEQUENCE [LARGE SCALE GENOMIC DNA]</scope>
    <source>
        <strain evidence="3 4">TIOX110</strain>
        <plasmid evidence="3 4">unnamed</plasmid>
    </source>
</reference>
<sequence>MDNTNQNQEFNSHNGNSANYSLESNTNNGHHRLNKNILEEEENISPEEEQMLAGYNPNATGLISQEYRLQQDEEKAIERPLTEKPGVRLVFVVGLVGMVIGSGSLLWFGFLQPKPPVKQAVKTNNSLPTNEPNLDETAELKSRLAFQDQQQQLQVEPVPTTSPKPELKSELKSEPKPTPSVRPVRQTVPPRTTAVRFAEPAPVIRRNPVPTPFNSPIINTSPQTKQSVETSVENTENIADVLRKWKQLSSLGESQISNSIQEKTTPVNQGSKTLKPSTSMLEETELNTVLIGSKNVDNQTDLTPGMMGILNRTPVDLINVNSENNKDVALGTSASAKVIMPMIWDEGGKNAHDRFAVELTKPLKATDGTVAFPAGTVVVAKTTSVSKSNLVSATAIALVYPNFQGTVKQETIPANTLLIRGGNKRPLIAQKLHDAGSDIAKQDLLVGLLSSLGRVGNIVNQPRTQSSTVVSGGSFNQSTVTTNADPQIWAAALEGFFDPLSDRLSRRSDQAVQELLQRPNIQYLPEGMEVSVVVNNFLKVQQ</sequence>
<dbReference type="EMBL" id="CP150887">
    <property type="protein sequence ID" value="WZB90383.1"/>
    <property type="molecule type" value="Genomic_DNA"/>
</dbReference>
<feature type="compositionally biased region" description="Polar residues" evidence="1">
    <location>
        <begin position="1"/>
        <end position="28"/>
    </location>
</feature>
<dbReference type="Proteomes" id="UP001483337">
    <property type="component" value="Plasmid unnamed"/>
</dbReference>
<keyword evidence="3" id="KW-0614">Plasmid</keyword>
<evidence type="ECO:0000313" key="3">
    <source>
        <dbReference type="EMBL" id="WZB90383.1"/>
    </source>
</evidence>
<feature type="region of interest" description="Disordered" evidence="1">
    <location>
        <begin position="206"/>
        <end position="227"/>
    </location>
</feature>
<accession>A0ABZ2V1H4</accession>
<evidence type="ECO:0000256" key="1">
    <source>
        <dbReference type="SAM" id="MobiDB-lite"/>
    </source>
</evidence>
<keyword evidence="2" id="KW-0472">Membrane</keyword>
<feature type="transmembrane region" description="Helical" evidence="2">
    <location>
        <begin position="89"/>
        <end position="110"/>
    </location>
</feature>